<sequence length="99" mass="11419">MPTIESRLRVTTDTQQCISTMNDITKVSIYLDGELYHVEYFEHDWHDHYDPSPYSVGCAAVGRFLKEWKTCPELTSLLEPKYRKIITSSCGQLTVTESL</sequence>
<gene>
    <name evidence="1" type="ORF">POP72_026</name>
</gene>
<dbReference type="EMBL" id="KY744566">
    <property type="protein sequence ID" value="ARB10942.1"/>
    <property type="molecule type" value="Genomic_DNA"/>
</dbReference>
<protein>
    <submittedName>
        <fullName evidence="1">Uncharacterized protein</fullName>
    </submittedName>
</protein>
<proteinExistence type="predicted"/>
<organism evidence="1 2">
    <name type="scientific">Pectobacterium phage POP72</name>
    <dbReference type="NCBI Taxonomy" id="1965269"/>
    <lineage>
        <taxon>Viruses</taxon>
        <taxon>Duplodnaviria</taxon>
        <taxon>Heunggongvirae</taxon>
        <taxon>Uroviricota</taxon>
        <taxon>Caudoviricetes</taxon>
        <taxon>Autographivirales</taxon>
        <taxon>Autosignataviridae</taxon>
        <taxon>Molineuxvirinae</taxon>
        <taxon>Axomammavirus</taxon>
        <taxon>Axomammavirus PP1</taxon>
    </lineage>
</organism>
<evidence type="ECO:0000313" key="1">
    <source>
        <dbReference type="EMBL" id="ARB10942.1"/>
    </source>
</evidence>
<name>A0A2R2V0U5_9CAUD</name>
<dbReference type="Proteomes" id="UP000244377">
    <property type="component" value="Genome"/>
</dbReference>
<accession>A0A2R2V0U5</accession>
<evidence type="ECO:0000313" key="2">
    <source>
        <dbReference type="Proteomes" id="UP000244377"/>
    </source>
</evidence>
<reference evidence="1 2" key="1">
    <citation type="submission" date="2017-03" db="EMBL/GenBank/DDBJ databases">
        <authorList>
            <person name="Afonso C.L."/>
            <person name="Miller P.J."/>
            <person name="Scott M.A."/>
            <person name="Spackman E."/>
            <person name="Goraichik I."/>
            <person name="Dimitrov K.M."/>
            <person name="Suarez D.L."/>
            <person name="Swayne D.E."/>
        </authorList>
    </citation>
    <scope>NUCLEOTIDE SEQUENCE [LARGE SCALE GENOMIC DNA]</scope>
</reference>